<reference evidence="3 4" key="1">
    <citation type="journal article" date="2021" name="J. Biosci. Bioeng.">
        <title>Identification and characterization of a chc gene cluster responsible for the aromatization pathway of cyclohexanecarboxylate degradation in Sinomonas cyclohexanicum ATCC 51369.</title>
        <authorList>
            <person name="Yamamoto T."/>
            <person name="Hasegawa Y."/>
            <person name="Lau P.C.K."/>
            <person name="Iwaki H."/>
        </authorList>
    </citation>
    <scope>NUCLEOTIDE SEQUENCE [LARGE SCALE GENOMIC DNA]</scope>
    <source>
        <strain evidence="3 4">ATCC 51369</strain>
    </source>
</reference>
<keyword evidence="4" id="KW-1185">Reference proteome</keyword>
<evidence type="ECO:0000313" key="4">
    <source>
        <dbReference type="Proteomes" id="UP001319861"/>
    </source>
</evidence>
<accession>A0ABN6FKG8</accession>
<feature type="compositionally biased region" description="Low complexity" evidence="1">
    <location>
        <begin position="144"/>
        <end position="160"/>
    </location>
</feature>
<keyword evidence="2" id="KW-0812">Transmembrane</keyword>
<sequence length="166" mass="17405">MEAFQHLQGSVWEHALADVKVWRSGYVLLVSGVTGILAFVGTQLASGVAWYWRLALALTLGAGVILVARALIYTLRIGGGATATSINLPQIVQEYNSVEMYRAQQAATALEQLDRSKKWAGLGAACCLVGLICALWMTSATSSGMSPQQPSPSGGTTTPATPAPTP</sequence>
<keyword evidence="2" id="KW-0472">Membrane</keyword>
<feature type="transmembrane region" description="Helical" evidence="2">
    <location>
        <begin position="26"/>
        <end position="44"/>
    </location>
</feature>
<organism evidence="3 4">
    <name type="scientific">Sinomonas cyclohexanicum</name>
    <name type="common">Corynebacterium cyclohexanicum</name>
    <dbReference type="NCBI Taxonomy" id="322009"/>
    <lineage>
        <taxon>Bacteria</taxon>
        <taxon>Bacillati</taxon>
        <taxon>Actinomycetota</taxon>
        <taxon>Actinomycetes</taxon>
        <taxon>Micrococcales</taxon>
        <taxon>Micrococcaceae</taxon>
        <taxon>Sinomonas</taxon>
    </lineage>
</organism>
<keyword evidence="2" id="KW-1133">Transmembrane helix</keyword>
<feature type="transmembrane region" description="Helical" evidence="2">
    <location>
        <begin position="119"/>
        <end position="137"/>
    </location>
</feature>
<feature type="transmembrane region" description="Helical" evidence="2">
    <location>
        <begin position="50"/>
        <end position="72"/>
    </location>
</feature>
<evidence type="ECO:0000313" key="3">
    <source>
        <dbReference type="EMBL" id="BCT77105.1"/>
    </source>
</evidence>
<evidence type="ECO:0000256" key="1">
    <source>
        <dbReference type="SAM" id="MobiDB-lite"/>
    </source>
</evidence>
<name>A0ABN6FKG8_SINCY</name>
<dbReference type="EMBL" id="AP024525">
    <property type="protein sequence ID" value="BCT77105.1"/>
    <property type="molecule type" value="Genomic_DNA"/>
</dbReference>
<proteinExistence type="predicted"/>
<gene>
    <name evidence="3" type="ORF">SCMU_29470</name>
</gene>
<protein>
    <submittedName>
        <fullName evidence="3">Uncharacterized protein</fullName>
    </submittedName>
</protein>
<evidence type="ECO:0000256" key="2">
    <source>
        <dbReference type="SAM" id="Phobius"/>
    </source>
</evidence>
<dbReference type="Proteomes" id="UP001319861">
    <property type="component" value="Chromosome"/>
</dbReference>
<feature type="region of interest" description="Disordered" evidence="1">
    <location>
        <begin position="144"/>
        <end position="166"/>
    </location>
</feature>